<keyword evidence="1" id="KW-0812">Transmembrane</keyword>
<gene>
    <name evidence="2" type="ORF">PVK37_00495</name>
</gene>
<keyword evidence="1" id="KW-0472">Membrane</keyword>
<name>A0ABY7ZPR4_9ACTN</name>
<evidence type="ECO:0000313" key="3">
    <source>
        <dbReference type="Proteomes" id="UP001219605"/>
    </source>
</evidence>
<protein>
    <recommendedName>
        <fullName evidence="4">DUF4179 domain-containing protein</fullName>
    </recommendedName>
</protein>
<feature type="transmembrane region" description="Helical" evidence="1">
    <location>
        <begin position="40"/>
        <end position="59"/>
    </location>
</feature>
<dbReference type="Proteomes" id="UP001219605">
    <property type="component" value="Chromosome"/>
</dbReference>
<evidence type="ECO:0000256" key="1">
    <source>
        <dbReference type="SAM" id="Phobius"/>
    </source>
</evidence>
<evidence type="ECO:0008006" key="4">
    <source>
        <dbReference type="Google" id="ProtNLM"/>
    </source>
</evidence>
<proteinExistence type="predicted"/>
<sequence length="345" mass="35972">MTDLDERITRVLREHADTPVDVARLTSGAVARGRQRRRRLTAVGVAALALVALLGPGVLPAGLPALRWPGAGPAAPTVAPPPVVGSSGASARPDLVGTDPTVLHFGVDSSRARYLGWRSGLGVESARLTLDGGRQAVFDLGRTPADVEESFHDGMIYDAAPVTGADFDGEVVRLPPAGPGGDPGWVRRWQPVPGLYARVLTVGPDDRALRQTVDAVRLDAVVRCATPLRLTALPAGATVAGCLVNAIGFPDALDTSVVVTRPGGGRLEIRLEHLRDFPGHRSRGNRTVDGRPALAGGGELRLLDVPGGHLTARFGAGYQGFTEDDAATVLAGVRLAPDLAEPSSW</sequence>
<reference evidence="2 3" key="1">
    <citation type="submission" date="2023-02" db="EMBL/GenBank/DDBJ databases">
        <authorList>
            <person name="Mo P."/>
        </authorList>
    </citation>
    <scope>NUCLEOTIDE SEQUENCE [LARGE SCALE GENOMIC DNA]</scope>
    <source>
        <strain evidence="2 3">HUAS 3</strain>
    </source>
</reference>
<dbReference type="EMBL" id="CP118615">
    <property type="protein sequence ID" value="WDZ84994.1"/>
    <property type="molecule type" value="Genomic_DNA"/>
</dbReference>
<keyword evidence="1" id="KW-1133">Transmembrane helix</keyword>
<organism evidence="2 3">
    <name type="scientific">Micromonospora cathayae</name>
    <dbReference type="NCBI Taxonomy" id="3028804"/>
    <lineage>
        <taxon>Bacteria</taxon>
        <taxon>Bacillati</taxon>
        <taxon>Actinomycetota</taxon>
        <taxon>Actinomycetes</taxon>
        <taxon>Micromonosporales</taxon>
        <taxon>Micromonosporaceae</taxon>
        <taxon>Micromonospora</taxon>
    </lineage>
</organism>
<dbReference type="RefSeq" id="WP_275031686.1">
    <property type="nucleotide sequence ID" value="NZ_CP118615.1"/>
</dbReference>
<evidence type="ECO:0000313" key="2">
    <source>
        <dbReference type="EMBL" id="WDZ84994.1"/>
    </source>
</evidence>
<keyword evidence="3" id="KW-1185">Reference proteome</keyword>
<accession>A0ABY7ZPR4</accession>